<evidence type="ECO:0000313" key="11">
    <source>
        <dbReference type="Proteomes" id="UP000693970"/>
    </source>
</evidence>
<keyword evidence="5 8" id="KW-1133">Transmembrane helix</keyword>
<comment type="caution">
    <text evidence="8">Lacks conserved residue(s) required for the propagation of feature annotation.</text>
</comment>
<reference evidence="10" key="1">
    <citation type="journal article" date="2021" name="Sci. Rep.">
        <title>Diploid genomic architecture of Nitzschia inconspicua, an elite biomass production diatom.</title>
        <authorList>
            <person name="Oliver A."/>
            <person name="Podell S."/>
            <person name="Pinowska A."/>
            <person name="Traller J.C."/>
            <person name="Smith S.R."/>
            <person name="McClure R."/>
            <person name="Beliaev A."/>
            <person name="Bohutskyi P."/>
            <person name="Hill E.A."/>
            <person name="Rabines A."/>
            <person name="Zheng H."/>
            <person name="Allen L.Z."/>
            <person name="Kuo A."/>
            <person name="Grigoriev I.V."/>
            <person name="Allen A.E."/>
            <person name="Hazlebeck D."/>
            <person name="Allen E.E."/>
        </authorList>
    </citation>
    <scope>NUCLEOTIDE SEQUENCE</scope>
    <source>
        <strain evidence="10">Hildebrandi</strain>
    </source>
</reference>
<dbReference type="PANTHER" id="PTHR14110">
    <property type="entry name" value="MITOCHONDRIAL IMPORT INNER MEMBRANE TRANSLOCASE SUBUNIT TIM22"/>
    <property type="match status" value="1"/>
</dbReference>
<evidence type="ECO:0000256" key="7">
    <source>
        <dbReference type="ARBA" id="ARBA00023136"/>
    </source>
</evidence>
<evidence type="ECO:0000256" key="9">
    <source>
        <dbReference type="SAM" id="MobiDB-lite"/>
    </source>
</evidence>
<keyword evidence="8" id="KW-0653">Protein transport</keyword>
<evidence type="ECO:0000256" key="6">
    <source>
        <dbReference type="ARBA" id="ARBA00023128"/>
    </source>
</evidence>
<feature type="region of interest" description="Disordered" evidence="9">
    <location>
        <begin position="72"/>
        <end position="94"/>
    </location>
</feature>
<keyword evidence="6 8" id="KW-0496">Mitochondrion</keyword>
<comment type="subunit">
    <text evidence="8">Component of the TIM22 complex.</text>
</comment>
<accession>A0A9K3KYN6</accession>
<dbReference type="GO" id="GO:0042721">
    <property type="term" value="C:TIM22 mitochondrial import inner membrane insertion complex"/>
    <property type="evidence" value="ECO:0007669"/>
    <property type="project" value="UniProtKB-UniRule"/>
</dbReference>
<keyword evidence="3 8" id="KW-0812">Transmembrane</keyword>
<evidence type="ECO:0000256" key="4">
    <source>
        <dbReference type="ARBA" id="ARBA00022792"/>
    </source>
</evidence>
<dbReference type="OrthoDB" id="270720at2759"/>
<keyword evidence="4 8" id="KW-0999">Mitochondrion inner membrane</keyword>
<dbReference type="GO" id="GO:0008320">
    <property type="term" value="F:protein transmembrane transporter activity"/>
    <property type="evidence" value="ECO:0007669"/>
    <property type="project" value="UniProtKB-UniRule"/>
</dbReference>
<reference evidence="10" key="2">
    <citation type="submission" date="2021-04" db="EMBL/GenBank/DDBJ databases">
        <authorList>
            <person name="Podell S."/>
        </authorList>
    </citation>
    <scope>NUCLEOTIDE SEQUENCE</scope>
    <source>
        <strain evidence="10">Hildebrandi</strain>
    </source>
</reference>
<evidence type="ECO:0000256" key="1">
    <source>
        <dbReference type="ARBA" id="ARBA00004448"/>
    </source>
</evidence>
<dbReference type="Proteomes" id="UP000693970">
    <property type="component" value="Unassembled WGS sequence"/>
</dbReference>
<dbReference type="Pfam" id="PF02466">
    <property type="entry name" value="Tim17"/>
    <property type="match status" value="1"/>
</dbReference>
<feature type="compositionally biased region" description="Pro residues" evidence="9">
    <location>
        <begin position="1"/>
        <end position="18"/>
    </location>
</feature>
<evidence type="ECO:0000256" key="5">
    <source>
        <dbReference type="ARBA" id="ARBA00022989"/>
    </source>
</evidence>
<gene>
    <name evidence="10" type="ORF">IV203_008406</name>
</gene>
<dbReference type="InterPro" id="IPR039175">
    <property type="entry name" value="TIM22"/>
</dbReference>
<comment type="caution">
    <text evidence="10">The sequence shown here is derived from an EMBL/GenBank/DDBJ whole genome shotgun (WGS) entry which is preliminary data.</text>
</comment>
<proteinExistence type="inferred from homology"/>
<organism evidence="10 11">
    <name type="scientific">Nitzschia inconspicua</name>
    <dbReference type="NCBI Taxonomy" id="303405"/>
    <lineage>
        <taxon>Eukaryota</taxon>
        <taxon>Sar</taxon>
        <taxon>Stramenopiles</taxon>
        <taxon>Ochrophyta</taxon>
        <taxon>Bacillariophyta</taxon>
        <taxon>Bacillariophyceae</taxon>
        <taxon>Bacillariophycidae</taxon>
        <taxon>Bacillariales</taxon>
        <taxon>Bacillariaceae</taxon>
        <taxon>Nitzschia</taxon>
    </lineage>
</organism>
<comment type="function">
    <text evidence="8">Essential core component of the TIM22 complex, a complex that mediates the import and insertion of multi-pass transmembrane proteins into the mitochondrial inner membrane. In the TIM22 complex, it constitutes the voltage-activated and signal-gated channel. Forms a twin-pore translocase that uses the membrane potential as external driving force in 2 voltage-dependent steps.</text>
</comment>
<keyword evidence="11" id="KW-1185">Reference proteome</keyword>
<keyword evidence="8" id="KW-0813">Transport</keyword>
<comment type="similarity">
    <text evidence="2 8">Belongs to the Tim17/Tim22/Tim23 family.</text>
</comment>
<evidence type="ECO:0000256" key="2">
    <source>
        <dbReference type="ARBA" id="ARBA00008444"/>
    </source>
</evidence>
<feature type="transmembrane region" description="Helical" evidence="8">
    <location>
        <begin position="138"/>
        <end position="159"/>
    </location>
</feature>
<name>A0A9K3KYN6_9STRA</name>
<evidence type="ECO:0000313" key="10">
    <source>
        <dbReference type="EMBL" id="KAG7352358.1"/>
    </source>
</evidence>
<feature type="compositionally biased region" description="Low complexity" evidence="9">
    <location>
        <begin position="28"/>
        <end position="47"/>
    </location>
</feature>
<dbReference type="GO" id="GO:0045039">
    <property type="term" value="P:protein insertion into mitochondrial inner membrane"/>
    <property type="evidence" value="ECO:0007669"/>
    <property type="project" value="UniProtKB-UniRule"/>
</dbReference>
<dbReference type="PANTHER" id="PTHR14110:SF0">
    <property type="entry name" value="MITOCHONDRIAL IMPORT INNER MEMBRANE TRANSLOCASE SUBUNIT TIM22"/>
    <property type="match status" value="1"/>
</dbReference>
<dbReference type="AlphaFoldDB" id="A0A9K3KYN6"/>
<sequence length="268" mass="28476">MVSTPPPFIPPGIPPPSLPEDQNLSGIPSLQPTSTSSLPQQPQPVSVINPRLSPPGTPKSVFEIIMTGQPLTSNHYTPENALHRPVPSTGDRNKNSEYALDTITRKSLPFFQPWVPTAGPSQLPPDFSWLSNSCGGKAAIGVFGGGIMGLLMGVFLGALSDATPPIQVIAGKDVPQAPLKEQMRVTMRATWEKSLYWCRNFAFITGVFGGSECLVEKYRGKHDMWNPVASGCITGAALQAKSGPQAAAVGCAGFAAFSIVIDSFMGHY</sequence>
<evidence type="ECO:0000256" key="8">
    <source>
        <dbReference type="RuleBase" id="RU367038"/>
    </source>
</evidence>
<keyword evidence="7 8" id="KW-0472">Membrane</keyword>
<feature type="region of interest" description="Disordered" evidence="9">
    <location>
        <begin position="1"/>
        <end position="60"/>
    </location>
</feature>
<dbReference type="EMBL" id="JAGRRH010000017">
    <property type="protein sequence ID" value="KAG7352358.1"/>
    <property type="molecule type" value="Genomic_DNA"/>
</dbReference>
<protein>
    <recommendedName>
        <fullName evidence="8">Mitochondrial import inner membrane translocase subunit TIM22</fullName>
    </recommendedName>
</protein>
<keyword evidence="8" id="KW-0811">Translocation</keyword>
<comment type="subcellular location">
    <subcellularLocation>
        <location evidence="1 8">Mitochondrion inner membrane</location>
        <topology evidence="1 8">Multi-pass membrane protein</topology>
    </subcellularLocation>
</comment>
<evidence type="ECO:0000256" key="3">
    <source>
        <dbReference type="ARBA" id="ARBA00022692"/>
    </source>
</evidence>
<dbReference type="GO" id="GO:0030943">
    <property type="term" value="F:mitochondrion targeting sequence binding"/>
    <property type="evidence" value="ECO:0007669"/>
    <property type="project" value="TreeGrafter"/>
</dbReference>